<evidence type="ECO:0000313" key="1">
    <source>
        <dbReference type="EMBL" id="JAD14376.1"/>
    </source>
</evidence>
<sequence length="47" mass="5433">MQATFQLQDQHSLFRCNLVQTNLFMLLNLGGLKKGFQIVRTRRAQAP</sequence>
<reference evidence="1" key="2">
    <citation type="journal article" date="2015" name="Data Brief">
        <title>Shoot transcriptome of the giant reed, Arundo donax.</title>
        <authorList>
            <person name="Barrero R.A."/>
            <person name="Guerrero F.D."/>
            <person name="Moolhuijzen P."/>
            <person name="Goolsby J.A."/>
            <person name="Tidwell J."/>
            <person name="Bellgard S.E."/>
            <person name="Bellgard M.I."/>
        </authorList>
    </citation>
    <scope>NUCLEOTIDE SEQUENCE</scope>
    <source>
        <tissue evidence="1">Shoot tissue taken approximately 20 cm above the soil surface</tissue>
    </source>
</reference>
<protein>
    <submittedName>
        <fullName evidence="1">Uncharacterized protein</fullName>
    </submittedName>
</protein>
<organism evidence="1">
    <name type="scientific">Arundo donax</name>
    <name type="common">Giant reed</name>
    <name type="synonym">Donax arundinaceus</name>
    <dbReference type="NCBI Taxonomy" id="35708"/>
    <lineage>
        <taxon>Eukaryota</taxon>
        <taxon>Viridiplantae</taxon>
        <taxon>Streptophyta</taxon>
        <taxon>Embryophyta</taxon>
        <taxon>Tracheophyta</taxon>
        <taxon>Spermatophyta</taxon>
        <taxon>Magnoliopsida</taxon>
        <taxon>Liliopsida</taxon>
        <taxon>Poales</taxon>
        <taxon>Poaceae</taxon>
        <taxon>PACMAD clade</taxon>
        <taxon>Arundinoideae</taxon>
        <taxon>Arundineae</taxon>
        <taxon>Arundo</taxon>
    </lineage>
</organism>
<reference evidence="1" key="1">
    <citation type="submission" date="2014-09" db="EMBL/GenBank/DDBJ databases">
        <authorList>
            <person name="Magalhaes I.L.F."/>
            <person name="Oliveira U."/>
            <person name="Santos F.R."/>
            <person name="Vidigal T.H.D.A."/>
            <person name="Brescovit A.D."/>
            <person name="Santos A.J."/>
        </authorList>
    </citation>
    <scope>NUCLEOTIDE SEQUENCE</scope>
    <source>
        <tissue evidence="1">Shoot tissue taken approximately 20 cm above the soil surface</tissue>
    </source>
</reference>
<name>A0A0A8XMW6_ARUDO</name>
<dbReference type="AlphaFoldDB" id="A0A0A8XMW6"/>
<proteinExistence type="predicted"/>
<dbReference type="EMBL" id="GBRH01283519">
    <property type="protein sequence ID" value="JAD14376.1"/>
    <property type="molecule type" value="Transcribed_RNA"/>
</dbReference>
<accession>A0A0A8XMW6</accession>